<dbReference type="KEGG" id="sba:Sulba_2289"/>
<evidence type="ECO:0000256" key="1">
    <source>
        <dbReference type="SAM" id="Phobius"/>
    </source>
</evidence>
<feature type="transmembrane region" description="Helical" evidence="1">
    <location>
        <begin position="6"/>
        <end position="27"/>
    </location>
</feature>
<keyword evidence="3" id="KW-1185">Reference proteome</keyword>
<accession>I3Y040</accession>
<keyword evidence="1" id="KW-1133">Transmembrane helix</keyword>
<dbReference type="Proteomes" id="UP000006176">
    <property type="component" value="Chromosome"/>
</dbReference>
<evidence type="ECO:0000313" key="2">
    <source>
        <dbReference type="EMBL" id="AFL69564.1"/>
    </source>
</evidence>
<sequence length="56" mass="6563">MEFEITHILGFIGCVLAYFITLYYIGLNHWVVMEHNKIYAEFDAIKAELVKLKKQG</sequence>
<gene>
    <name evidence="2" type="ordered locus">Sulba_2289</name>
</gene>
<reference evidence="2 3" key="1">
    <citation type="submission" date="2012-06" db="EMBL/GenBank/DDBJ databases">
        <title>Complete sequence of Sulfurospirillum barnesii SES-3.</title>
        <authorList>
            <consortium name="US DOE Joint Genome Institute"/>
            <person name="Lucas S."/>
            <person name="Han J."/>
            <person name="Lapidus A."/>
            <person name="Cheng J.-F."/>
            <person name="Goodwin L."/>
            <person name="Pitluck S."/>
            <person name="Peters L."/>
            <person name="Ovchinnikova G."/>
            <person name="Lu M."/>
            <person name="Detter J.C."/>
            <person name="Han C."/>
            <person name="Tapia R."/>
            <person name="Land M."/>
            <person name="Hauser L."/>
            <person name="Kyrpides N."/>
            <person name="Ivanova N."/>
            <person name="Pagani I."/>
            <person name="Stolz J."/>
            <person name="Arkin A."/>
            <person name="Dehal P."/>
            <person name="Oremland R."/>
            <person name="Saltikov C."/>
            <person name="Basu P."/>
            <person name="Hollibaugh J."/>
            <person name="Newman D."/>
            <person name="Stolyar S."/>
            <person name="Hazen T."/>
            <person name="Woyke T."/>
        </authorList>
    </citation>
    <scope>NUCLEOTIDE SEQUENCE [LARGE SCALE GENOMIC DNA]</scope>
    <source>
        <strain evidence="3">ATCC 700032 / DSM 10660 / SES-3</strain>
    </source>
</reference>
<proteinExistence type="predicted"/>
<dbReference type="AlphaFoldDB" id="I3Y040"/>
<keyword evidence="1" id="KW-0472">Membrane</keyword>
<dbReference type="EMBL" id="CP003333">
    <property type="protein sequence ID" value="AFL69564.1"/>
    <property type="molecule type" value="Genomic_DNA"/>
</dbReference>
<organism evidence="2 3">
    <name type="scientific">Sulfurospirillum barnesii (strain ATCC 700032 / DSM 10660 / SES-3)</name>
    <dbReference type="NCBI Taxonomy" id="760154"/>
    <lineage>
        <taxon>Bacteria</taxon>
        <taxon>Pseudomonadati</taxon>
        <taxon>Campylobacterota</taxon>
        <taxon>Epsilonproteobacteria</taxon>
        <taxon>Campylobacterales</taxon>
        <taxon>Sulfurospirillaceae</taxon>
        <taxon>Sulfurospirillum</taxon>
    </lineage>
</organism>
<dbReference type="PATRIC" id="fig|760154.4.peg.2292"/>
<evidence type="ECO:0000313" key="3">
    <source>
        <dbReference type="Proteomes" id="UP000006176"/>
    </source>
</evidence>
<dbReference type="STRING" id="760154.Sulba_2289"/>
<keyword evidence="1" id="KW-0812">Transmembrane</keyword>
<name>I3Y040_SULBS</name>
<dbReference type="RefSeq" id="WP_014770427.1">
    <property type="nucleotide sequence ID" value="NC_018002.1"/>
</dbReference>
<dbReference type="HOGENOM" id="CLU_3085506_0_0_7"/>
<protein>
    <submittedName>
        <fullName evidence="2">Uncharacterized protein</fullName>
    </submittedName>
</protein>